<dbReference type="InterPro" id="IPR010353">
    <property type="entry name" value="DmpK"/>
</dbReference>
<evidence type="ECO:0008006" key="2">
    <source>
        <dbReference type="Google" id="ProtNLM"/>
    </source>
</evidence>
<evidence type="ECO:0000313" key="1">
    <source>
        <dbReference type="EMBL" id="NDW43869.1"/>
    </source>
</evidence>
<sequence length="88" mass="9861">MVAIKPTQLGKTFIRVTGRQLDRFIEFDFILNDESLTVELVLPEHAFAEFCEYYDAEILPPAGDGAEVIPLKDRSAGLYRAPDNATDD</sequence>
<dbReference type="AlphaFoldDB" id="A0A6B2NMQ2"/>
<comment type="caution">
    <text evidence="1">The sequence shown here is derived from an EMBL/GenBank/DDBJ whole genome shotgun (WGS) entry which is preliminary data.</text>
</comment>
<reference evidence="1" key="1">
    <citation type="submission" date="2020-02" db="EMBL/GenBank/DDBJ databases">
        <title>Delineation of the pyrene-degrading pathway in Roseobacter clade bacteria by genomic analysis.</title>
        <authorList>
            <person name="Zhou H."/>
            <person name="Wang H."/>
        </authorList>
    </citation>
    <scope>NUCLEOTIDE SEQUENCE</scope>
    <source>
        <strain evidence="1">PrR005</strain>
    </source>
</reference>
<proteinExistence type="predicted"/>
<protein>
    <recommendedName>
        <fullName evidence="2">Phenol hydroxylase</fullName>
    </recommendedName>
</protein>
<organism evidence="1">
    <name type="scientific">Ruegeria sp. PrR005</name>
    <dbReference type="NCBI Taxonomy" id="2706882"/>
    <lineage>
        <taxon>Bacteria</taxon>
        <taxon>Pseudomonadati</taxon>
        <taxon>Pseudomonadota</taxon>
        <taxon>Alphaproteobacteria</taxon>
        <taxon>Rhodobacterales</taxon>
        <taxon>Roseobacteraceae</taxon>
        <taxon>Ruegeria</taxon>
    </lineage>
</organism>
<accession>A0A6B2NMQ2</accession>
<dbReference type="EMBL" id="JAAGOX010000003">
    <property type="protein sequence ID" value="NDW43869.1"/>
    <property type="molecule type" value="Genomic_DNA"/>
</dbReference>
<dbReference type="Pfam" id="PF06099">
    <property type="entry name" value="Phenol_hyd_sub"/>
    <property type="match status" value="1"/>
</dbReference>
<dbReference type="RefSeq" id="WP_164127451.1">
    <property type="nucleotide sequence ID" value="NZ_JAAGOX010000003.1"/>
</dbReference>
<gene>
    <name evidence="1" type="ORF">G0P99_02735</name>
</gene>
<name>A0A6B2NMQ2_9RHOB</name>